<organism evidence="3 4">
    <name type="scientific">Rhizophlyctis rosea</name>
    <dbReference type="NCBI Taxonomy" id="64517"/>
    <lineage>
        <taxon>Eukaryota</taxon>
        <taxon>Fungi</taxon>
        <taxon>Fungi incertae sedis</taxon>
        <taxon>Chytridiomycota</taxon>
        <taxon>Chytridiomycota incertae sedis</taxon>
        <taxon>Chytridiomycetes</taxon>
        <taxon>Rhizophlyctidales</taxon>
        <taxon>Rhizophlyctidaceae</taxon>
        <taxon>Rhizophlyctis</taxon>
    </lineage>
</organism>
<feature type="compositionally biased region" description="Basic residues" evidence="2">
    <location>
        <begin position="392"/>
        <end position="406"/>
    </location>
</feature>
<keyword evidence="1" id="KW-0175">Coiled coil</keyword>
<feature type="compositionally biased region" description="Acidic residues" evidence="2">
    <location>
        <begin position="426"/>
        <end position="438"/>
    </location>
</feature>
<feature type="region of interest" description="Disordered" evidence="2">
    <location>
        <begin position="908"/>
        <end position="946"/>
    </location>
</feature>
<feature type="coiled-coil region" evidence="1">
    <location>
        <begin position="143"/>
        <end position="265"/>
    </location>
</feature>
<feature type="region of interest" description="Disordered" evidence="2">
    <location>
        <begin position="1"/>
        <end position="107"/>
    </location>
</feature>
<dbReference type="PANTHER" id="PTHR38120:SF1">
    <property type="entry name" value="M PROTEIN, SEROTYPE 2.1"/>
    <property type="match status" value="1"/>
</dbReference>
<feature type="compositionally biased region" description="Basic and acidic residues" evidence="2">
    <location>
        <begin position="921"/>
        <end position="939"/>
    </location>
</feature>
<dbReference type="EMBL" id="JADGJD010001093">
    <property type="protein sequence ID" value="KAJ3046782.1"/>
    <property type="molecule type" value="Genomic_DNA"/>
</dbReference>
<accession>A0AAD5S804</accession>
<reference evidence="3" key="1">
    <citation type="submission" date="2020-05" db="EMBL/GenBank/DDBJ databases">
        <title>Phylogenomic resolution of chytrid fungi.</title>
        <authorList>
            <person name="Stajich J.E."/>
            <person name="Amses K."/>
            <person name="Simmons R."/>
            <person name="Seto K."/>
            <person name="Myers J."/>
            <person name="Bonds A."/>
            <person name="Quandt C.A."/>
            <person name="Barry K."/>
            <person name="Liu P."/>
            <person name="Grigoriev I."/>
            <person name="Longcore J.E."/>
            <person name="James T.Y."/>
        </authorList>
    </citation>
    <scope>NUCLEOTIDE SEQUENCE</scope>
    <source>
        <strain evidence="3">JEL0318</strain>
    </source>
</reference>
<name>A0AAD5S804_9FUNG</name>
<comment type="caution">
    <text evidence="3">The sequence shown here is derived from an EMBL/GenBank/DDBJ whole genome shotgun (WGS) entry which is preliminary data.</text>
</comment>
<dbReference type="PANTHER" id="PTHR38120">
    <property type="entry name" value="EXPRESSED PROTEIN"/>
    <property type="match status" value="1"/>
</dbReference>
<feature type="compositionally biased region" description="Low complexity" evidence="2">
    <location>
        <begin position="612"/>
        <end position="623"/>
    </location>
</feature>
<dbReference type="AlphaFoldDB" id="A0AAD5S804"/>
<feature type="compositionally biased region" description="Polar residues" evidence="2">
    <location>
        <begin position="694"/>
        <end position="704"/>
    </location>
</feature>
<feature type="compositionally biased region" description="Polar residues" evidence="2">
    <location>
        <begin position="739"/>
        <end position="784"/>
    </location>
</feature>
<feature type="coiled-coil region" evidence="1">
    <location>
        <begin position="295"/>
        <end position="357"/>
    </location>
</feature>
<sequence length="993" mass="108787">MMATLPPPVPSVTLDTIPDTADLDKLSDLPKLPSSPPRQPADESDDERGRSSFPTFPAIPSATRALSPSPSRALSPQRARNAHVRSSSITMGRRRRASTLTGPPPPSVLALGLVGEVKEEDGKLVLKDGDGTIGEEGLTLEYYRRLEEERDMLRMQLLESQQAEKETFNSNKTLKNLLSLRQTELDDSRKERNQLEVSLQTLQTEADQYKRELRLSVKEKTELTEKVAKERAELETLKVQFQEKENNYVQQNRAARRRNRDLQSQTIILEEGLLKTAQQQHDNSQSQETNAQDIIAAKDKEVSFLNEQLNQLSKLNTILSTHLSTSQTENASLKAAAQELQSTNARLMEEAESYQLLLEERTLNGDFLESAFMTRTAGLDTDDVDDEGGRGRAGRKKKTEGRKGRARGMSLSKELGGRVPGSSGSELEDVDEEQEEEDRFVGGVATEMEKKWGRMYEETVTDLESRLKRSDDQLKAVNLYISKILSKLLTDEVIEAALVERVPDDPAPSRGRSVLRGWRKRKSHSVSLGRGLMGSVFEENLFRPFSGAAAAEEKKVEAEKGDGEKVEGEILKSETVKGEAPAQAAGGEGLGGLIKRISFPLPGRKSQDEAEGAPAVDAEAKAAPGTSAQWKGLSLWGGAASPYDEKKVEGEVPTGDSNVTGHPAAPPATWLSAIFTQTPPAVDDGTAKARPASTDMTNVDLTEGSQEDKQKEGPTGEPTDPNADSYFHRFFTVPRRNRSATFAGTTPPTLESLATPNDQTTTQQAPSELFSPTTSLKRFTFFQSTTTPTTDETTDPTKPASETSPSASPYKRFAFFSPRSEKSPPLETDPTAPSTEPDQPFGTATLKRLFTPRQSPTPPPSDEKSDSAVIVDELIHNKEMSASADNALTSTGPMRGFDLFTLRRGTVSEGVGPSAEELQVEEGKKLEEGEEKLVDDGDKGGAVLPDDTVDALKSEILSDITGMLEGEKKEEVEVRDMKQVQEEKEEEKKKIEA</sequence>
<feature type="region of interest" description="Disordered" evidence="2">
    <location>
        <begin position="603"/>
        <end position="623"/>
    </location>
</feature>
<evidence type="ECO:0000256" key="2">
    <source>
        <dbReference type="SAM" id="MobiDB-lite"/>
    </source>
</evidence>
<feature type="compositionally biased region" description="Pro residues" evidence="2">
    <location>
        <begin position="1"/>
        <end position="10"/>
    </location>
</feature>
<feature type="compositionally biased region" description="Low complexity" evidence="2">
    <location>
        <begin position="64"/>
        <end position="79"/>
    </location>
</feature>
<dbReference type="Proteomes" id="UP001212841">
    <property type="component" value="Unassembled WGS sequence"/>
</dbReference>
<feature type="region of interest" description="Disordered" evidence="2">
    <location>
        <begin position="379"/>
        <end position="439"/>
    </location>
</feature>
<gene>
    <name evidence="3" type="ORF">HK097_000521</name>
</gene>
<evidence type="ECO:0000313" key="4">
    <source>
        <dbReference type="Proteomes" id="UP001212841"/>
    </source>
</evidence>
<evidence type="ECO:0000256" key="1">
    <source>
        <dbReference type="SAM" id="Coils"/>
    </source>
</evidence>
<evidence type="ECO:0000313" key="3">
    <source>
        <dbReference type="EMBL" id="KAJ3046782.1"/>
    </source>
</evidence>
<proteinExistence type="predicted"/>
<feature type="region of interest" description="Disordered" evidence="2">
    <location>
        <begin position="646"/>
        <end position="866"/>
    </location>
</feature>
<feature type="region of interest" description="Disordered" evidence="2">
    <location>
        <begin position="968"/>
        <end position="993"/>
    </location>
</feature>
<protein>
    <submittedName>
        <fullName evidence="3">Uncharacterized protein</fullName>
    </submittedName>
</protein>
<keyword evidence="4" id="KW-1185">Reference proteome</keyword>